<evidence type="ECO:0000313" key="2">
    <source>
        <dbReference type="EMBL" id="KAK7507615.1"/>
    </source>
</evidence>
<dbReference type="EMBL" id="JACVVK020000004">
    <property type="protein sequence ID" value="KAK7507615.1"/>
    <property type="molecule type" value="Genomic_DNA"/>
</dbReference>
<accession>A0ABD0M7W6</accession>
<gene>
    <name evidence="2" type="ORF">BaRGS_00001550</name>
</gene>
<reference evidence="2 3" key="1">
    <citation type="journal article" date="2023" name="Sci. Data">
        <title>Genome assembly of the Korean intertidal mud-creeper Batillaria attramentaria.</title>
        <authorList>
            <person name="Patra A.K."/>
            <person name="Ho P.T."/>
            <person name="Jun S."/>
            <person name="Lee S.J."/>
            <person name="Kim Y."/>
            <person name="Won Y.J."/>
        </authorList>
    </citation>
    <scope>NUCLEOTIDE SEQUENCE [LARGE SCALE GENOMIC DNA]</scope>
    <source>
        <strain evidence="2">Wonlab-2016</strain>
    </source>
</reference>
<comment type="caution">
    <text evidence="2">The sequence shown here is derived from an EMBL/GenBank/DDBJ whole genome shotgun (WGS) entry which is preliminary data.</text>
</comment>
<sequence>MAEESTGHGSEDVVSLQVHLTLITLLAAGRHKASEPSKFVPTTRRRRDPGMRRSWRSDRGPGRNLSPWPLDVMLAGTELEGNQAGK</sequence>
<protein>
    <submittedName>
        <fullName evidence="2">Uncharacterized protein</fullName>
    </submittedName>
</protein>
<dbReference type="Proteomes" id="UP001519460">
    <property type="component" value="Unassembled WGS sequence"/>
</dbReference>
<dbReference type="AlphaFoldDB" id="A0ABD0M7W6"/>
<organism evidence="2 3">
    <name type="scientific">Batillaria attramentaria</name>
    <dbReference type="NCBI Taxonomy" id="370345"/>
    <lineage>
        <taxon>Eukaryota</taxon>
        <taxon>Metazoa</taxon>
        <taxon>Spiralia</taxon>
        <taxon>Lophotrochozoa</taxon>
        <taxon>Mollusca</taxon>
        <taxon>Gastropoda</taxon>
        <taxon>Caenogastropoda</taxon>
        <taxon>Sorbeoconcha</taxon>
        <taxon>Cerithioidea</taxon>
        <taxon>Batillariidae</taxon>
        <taxon>Batillaria</taxon>
    </lineage>
</organism>
<feature type="compositionally biased region" description="Basic and acidic residues" evidence="1">
    <location>
        <begin position="48"/>
        <end position="61"/>
    </location>
</feature>
<evidence type="ECO:0000313" key="3">
    <source>
        <dbReference type="Proteomes" id="UP001519460"/>
    </source>
</evidence>
<name>A0ABD0M7W6_9CAEN</name>
<feature type="region of interest" description="Disordered" evidence="1">
    <location>
        <begin position="30"/>
        <end position="69"/>
    </location>
</feature>
<evidence type="ECO:0000256" key="1">
    <source>
        <dbReference type="SAM" id="MobiDB-lite"/>
    </source>
</evidence>
<proteinExistence type="predicted"/>
<keyword evidence="3" id="KW-1185">Reference proteome</keyword>